<keyword evidence="5" id="KW-1133">Transmembrane helix</keyword>
<evidence type="ECO:0008006" key="12">
    <source>
        <dbReference type="Google" id="ProtNLM"/>
    </source>
</evidence>
<keyword evidence="6" id="KW-0496">Mitochondrion</keyword>
<evidence type="ECO:0000256" key="3">
    <source>
        <dbReference type="ARBA" id="ARBA00022692"/>
    </source>
</evidence>
<evidence type="ECO:0000313" key="10">
    <source>
        <dbReference type="EMBL" id="KAF7130054.1"/>
    </source>
</evidence>
<reference evidence="10" key="1">
    <citation type="submission" date="2019-11" db="EMBL/GenBank/DDBJ databases">
        <authorList>
            <person name="Liu Y."/>
            <person name="Hou J."/>
            <person name="Li T.-Q."/>
            <person name="Guan C.-H."/>
            <person name="Wu X."/>
            <person name="Wu H.-Z."/>
            <person name="Ling F."/>
            <person name="Zhang R."/>
            <person name="Shi X.-G."/>
            <person name="Ren J.-P."/>
            <person name="Chen E.-F."/>
            <person name="Sun J.-M."/>
        </authorList>
    </citation>
    <scope>NUCLEOTIDE SEQUENCE</scope>
    <source>
        <strain evidence="10">Adult_tree_wgs_1</strain>
        <tissue evidence="10">Leaves</tissue>
    </source>
</reference>
<sequence length="651" mass="71539">MLRRSILEISSRQSLRRNPARIAAQACHPISSFGRTNIPAYISCRKQYSVASEQNAPQGSGSTGKPPESGSSLPKIIIGTLTLGAVLMTAYHLNQRSIEGRLSIFESLKVGTKDPVELSKSNKDLKEDGVLRDKNVMSSIQESGGSTNMEPAGKDNVTHSDLPHPDDLSKHEESQFQVNYEPQSTPKEDGAPAQEKELPTVTSDDESKTPGASLESTLDRKPEVKSTIEQHEAVENIPILPQGNTVVEENEMKSISLQQQTATDIPEAHGDRVEQPKSLLNEYNLGDKVEETISTLSEKHKDLVDAIEDSNDAYLSKDGKLVVDFLQAIHAAEKRQAELDAHIFAEEKRKMKEKYEKELKDARARELMYAEETAIVDKELNRERLKATAALKSLREELEDKLRIELEQKETEAESRLKNVQELSKAELAAAIASEKASLIEKMAEANLHINALCMAFYARSEEARQSHSVHKLALGALALEDALSQGLPIEKEIHALHTYLEGDAKDPLLDLVLSSIPKETQSKGTDTILQLQHKASFLVFDTLKGTLRHFSLIPPGGGGILTHSLAHVASSLKVKEADQSGDGIESLINRVESLLAEGKLSEAADSLENGVKGTQAAEVINDWLRQVRNRAITEQALTFVRAYATAISLT</sequence>
<keyword evidence="7" id="KW-0472">Membrane</keyword>
<dbReference type="InterPro" id="IPR019133">
    <property type="entry name" value="MIC60"/>
</dbReference>
<evidence type="ECO:0000256" key="1">
    <source>
        <dbReference type="ARBA" id="ARBA00004273"/>
    </source>
</evidence>
<dbReference type="Proteomes" id="UP000626092">
    <property type="component" value="Unassembled WGS sequence"/>
</dbReference>
<evidence type="ECO:0000256" key="7">
    <source>
        <dbReference type="ARBA" id="ARBA00023136"/>
    </source>
</evidence>
<comment type="caution">
    <text evidence="10">The sequence shown here is derived from an EMBL/GenBank/DDBJ whole genome shotgun (WGS) entry which is preliminary data.</text>
</comment>
<dbReference type="EMBL" id="WJXA01000010">
    <property type="protein sequence ID" value="KAF7130054.1"/>
    <property type="molecule type" value="Genomic_DNA"/>
</dbReference>
<feature type="compositionally biased region" description="Polar residues" evidence="9">
    <location>
        <begin position="140"/>
        <end position="149"/>
    </location>
</feature>
<keyword evidence="3" id="KW-0812">Transmembrane</keyword>
<accession>A0A834GAT6</accession>
<feature type="region of interest" description="Disordered" evidence="9">
    <location>
        <begin position="140"/>
        <end position="224"/>
    </location>
</feature>
<gene>
    <name evidence="10" type="ORF">RHSIM_Rhsim10G0156300</name>
</gene>
<evidence type="ECO:0000256" key="8">
    <source>
        <dbReference type="SAM" id="Coils"/>
    </source>
</evidence>
<dbReference type="OrthoDB" id="10261039at2759"/>
<feature type="compositionally biased region" description="Basic and acidic residues" evidence="9">
    <location>
        <begin position="152"/>
        <end position="174"/>
    </location>
</feature>
<comment type="similarity">
    <text evidence="2">Belongs to the MICOS complex subunit Mic60 family.</text>
</comment>
<evidence type="ECO:0000313" key="11">
    <source>
        <dbReference type="Proteomes" id="UP000626092"/>
    </source>
</evidence>
<feature type="coiled-coil region" evidence="8">
    <location>
        <begin position="345"/>
        <end position="426"/>
    </location>
</feature>
<keyword evidence="11" id="KW-1185">Reference proteome</keyword>
<dbReference type="GO" id="GO:0061617">
    <property type="term" value="C:MICOS complex"/>
    <property type="evidence" value="ECO:0007669"/>
    <property type="project" value="TreeGrafter"/>
</dbReference>
<evidence type="ECO:0000256" key="2">
    <source>
        <dbReference type="ARBA" id="ARBA00010877"/>
    </source>
</evidence>
<evidence type="ECO:0000256" key="4">
    <source>
        <dbReference type="ARBA" id="ARBA00022792"/>
    </source>
</evidence>
<feature type="compositionally biased region" description="Basic and acidic residues" evidence="9">
    <location>
        <begin position="186"/>
        <end position="198"/>
    </location>
</feature>
<feature type="compositionally biased region" description="Polar residues" evidence="9">
    <location>
        <begin position="175"/>
        <end position="185"/>
    </location>
</feature>
<dbReference type="Pfam" id="PF09731">
    <property type="entry name" value="Mitofilin"/>
    <property type="match status" value="1"/>
</dbReference>
<evidence type="ECO:0000256" key="5">
    <source>
        <dbReference type="ARBA" id="ARBA00022989"/>
    </source>
</evidence>
<evidence type="ECO:0000256" key="9">
    <source>
        <dbReference type="SAM" id="MobiDB-lite"/>
    </source>
</evidence>
<keyword evidence="4" id="KW-0999">Mitochondrion inner membrane</keyword>
<protein>
    <recommendedName>
        <fullName evidence="12">MICOS complex subunit MIC60</fullName>
    </recommendedName>
</protein>
<proteinExistence type="inferred from homology"/>
<name>A0A834GAT6_RHOSS</name>
<dbReference type="AlphaFoldDB" id="A0A834GAT6"/>
<evidence type="ECO:0000256" key="6">
    <source>
        <dbReference type="ARBA" id="ARBA00023128"/>
    </source>
</evidence>
<comment type="subcellular location">
    <subcellularLocation>
        <location evidence="1">Mitochondrion inner membrane</location>
    </subcellularLocation>
</comment>
<dbReference type="GO" id="GO:0042407">
    <property type="term" value="P:cristae formation"/>
    <property type="evidence" value="ECO:0007669"/>
    <property type="project" value="TreeGrafter"/>
</dbReference>
<organism evidence="10 11">
    <name type="scientific">Rhododendron simsii</name>
    <name type="common">Sims's rhododendron</name>
    <dbReference type="NCBI Taxonomy" id="118357"/>
    <lineage>
        <taxon>Eukaryota</taxon>
        <taxon>Viridiplantae</taxon>
        <taxon>Streptophyta</taxon>
        <taxon>Embryophyta</taxon>
        <taxon>Tracheophyta</taxon>
        <taxon>Spermatophyta</taxon>
        <taxon>Magnoliopsida</taxon>
        <taxon>eudicotyledons</taxon>
        <taxon>Gunneridae</taxon>
        <taxon>Pentapetalae</taxon>
        <taxon>asterids</taxon>
        <taxon>Ericales</taxon>
        <taxon>Ericaceae</taxon>
        <taxon>Ericoideae</taxon>
        <taxon>Rhodoreae</taxon>
        <taxon>Rhododendron</taxon>
    </lineage>
</organism>
<dbReference type="PANTHER" id="PTHR15415:SF7">
    <property type="entry name" value="MICOS COMPLEX SUBUNIT MIC60"/>
    <property type="match status" value="1"/>
</dbReference>
<keyword evidence="8" id="KW-0175">Coiled coil</keyword>
<dbReference type="PANTHER" id="PTHR15415">
    <property type="entry name" value="MITOFILIN"/>
    <property type="match status" value="1"/>
</dbReference>